<dbReference type="InterPro" id="IPR013766">
    <property type="entry name" value="Thioredoxin_domain"/>
</dbReference>
<keyword evidence="14" id="KW-1185">Reference proteome</keyword>
<dbReference type="InterPro" id="IPR036249">
    <property type="entry name" value="Thioredoxin-like_sf"/>
</dbReference>
<dbReference type="GO" id="GO:0005737">
    <property type="term" value="C:cytoplasm"/>
    <property type="evidence" value="ECO:0007669"/>
    <property type="project" value="TreeGrafter"/>
</dbReference>
<sequence>MRLDEQLPAGEGPVATGCTGEVPFDALRHALRNVIDPGGLDKALSAGARAPSFVLRDTSGKDVALEQLLRKGHVVITFYRGIWCPFCNADLQELNLFRHEILAREAQVVAVSQQTVEYSRKTQRLNKLRFPVLSDVSGLVTQAYGVQWTIPDNLRSVVLSAGGNIPCFSGDTSWSLPMSARYVVSRDGIISYAEVSADPEKRSRASGVLAILDGLNVAG</sequence>
<dbReference type="RefSeq" id="WP_135202858.1">
    <property type="nucleotide sequence ID" value="NZ_SPVG01000180.1"/>
</dbReference>
<comment type="similarity">
    <text evidence="9">Belongs to the peroxiredoxin family. BCP/PrxQ subfamily.</text>
</comment>
<dbReference type="OrthoDB" id="9809746at2"/>
<keyword evidence="3" id="KW-0575">Peroxidase</keyword>
<dbReference type="AlphaFoldDB" id="A0A4Y9SDN9"/>
<feature type="domain" description="Thioredoxin" evidence="12">
    <location>
        <begin position="44"/>
        <end position="217"/>
    </location>
</feature>
<accession>A0A4Y9SDN9</accession>
<evidence type="ECO:0000256" key="6">
    <source>
        <dbReference type="ARBA" id="ARBA00023157"/>
    </source>
</evidence>
<dbReference type="CDD" id="cd02970">
    <property type="entry name" value="PRX_like2"/>
    <property type="match status" value="1"/>
</dbReference>
<name>A0A4Y9SDN9_9BURK</name>
<keyword evidence="4" id="KW-0049">Antioxidant</keyword>
<evidence type="ECO:0000256" key="2">
    <source>
        <dbReference type="ARBA" id="ARBA00013017"/>
    </source>
</evidence>
<evidence type="ECO:0000256" key="5">
    <source>
        <dbReference type="ARBA" id="ARBA00023002"/>
    </source>
</evidence>
<dbReference type="GO" id="GO:0008379">
    <property type="term" value="F:thioredoxin peroxidase activity"/>
    <property type="evidence" value="ECO:0007669"/>
    <property type="project" value="TreeGrafter"/>
</dbReference>
<dbReference type="EMBL" id="SPVG01000180">
    <property type="protein sequence ID" value="TFW18675.1"/>
    <property type="molecule type" value="Genomic_DNA"/>
</dbReference>
<comment type="function">
    <text evidence="1">Thiol-specific peroxidase that catalyzes the reduction of hydrogen peroxide and organic hydroperoxides to water and alcohols, respectively. Plays a role in cell protection against oxidative stress by detoxifying peroxides and as sensor of hydrogen peroxide-mediated signaling events.</text>
</comment>
<reference evidence="13 14" key="1">
    <citation type="submission" date="2019-03" db="EMBL/GenBank/DDBJ databases">
        <title>Draft Genome Sequence of Duganella callidus sp. nov., a Novel Duganella Species Isolated from Cultivated Soil.</title>
        <authorList>
            <person name="Raths R."/>
            <person name="Peta V."/>
            <person name="Bucking H."/>
        </authorList>
    </citation>
    <scope>NUCLEOTIDE SEQUENCE [LARGE SCALE GENOMIC DNA]</scope>
    <source>
        <strain evidence="13 14">DN04</strain>
    </source>
</reference>
<evidence type="ECO:0000256" key="4">
    <source>
        <dbReference type="ARBA" id="ARBA00022862"/>
    </source>
</evidence>
<dbReference type="PANTHER" id="PTHR42801">
    <property type="entry name" value="THIOREDOXIN-DEPENDENT PEROXIDE REDUCTASE"/>
    <property type="match status" value="1"/>
</dbReference>
<dbReference type="GO" id="GO:0045454">
    <property type="term" value="P:cell redox homeostasis"/>
    <property type="evidence" value="ECO:0007669"/>
    <property type="project" value="TreeGrafter"/>
</dbReference>
<keyword evidence="7" id="KW-0676">Redox-active center</keyword>
<dbReference type="Proteomes" id="UP000297729">
    <property type="component" value="Unassembled WGS sequence"/>
</dbReference>
<evidence type="ECO:0000259" key="12">
    <source>
        <dbReference type="PROSITE" id="PS51352"/>
    </source>
</evidence>
<evidence type="ECO:0000313" key="13">
    <source>
        <dbReference type="EMBL" id="TFW18675.1"/>
    </source>
</evidence>
<evidence type="ECO:0000256" key="10">
    <source>
        <dbReference type="ARBA" id="ARBA00042639"/>
    </source>
</evidence>
<gene>
    <name evidence="13" type="ORF">E4L98_17670</name>
</gene>
<dbReference type="Pfam" id="PF00578">
    <property type="entry name" value="AhpC-TSA"/>
    <property type="match status" value="1"/>
</dbReference>
<dbReference type="InterPro" id="IPR000866">
    <property type="entry name" value="AhpC/TSA"/>
</dbReference>
<evidence type="ECO:0000256" key="7">
    <source>
        <dbReference type="ARBA" id="ARBA00023284"/>
    </source>
</evidence>
<evidence type="ECO:0000313" key="14">
    <source>
        <dbReference type="Proteomes" id="UP000297729"/>
    </source>
</evidence>
<evidence type="ECO:0000256" key="11">
    <source>
        <dbReference type="ARBA" id="ARBA00049091"/>
    </source>
</evidence>
<dbReference type="PANTHER" id="PTHR42801:SF7">
    <property type="entry name" value="SLL1159 PROTEIN"/>
    <property type="match status" value="1"/>
</dbReference>
<keyword evidence="5" id="KW-0560">Oxidoreductase</keyword>
<comment type="catalytic activity">
    <reaction evidence="11">
        <text>a hydroperoxide + [thioredoxin]-dithiol = an alcohol + [thioredoxin]-disulfide + H2O</text>
        <dbReference type="Rhea" id="RHEA:62620"/>
        <dbReference type="Rhea" id="RHEA-COMP:10698"/>
        <dbReference type="Rhea" id="RHEA-COMP:10700"/>
        <dbReference type="ChEBI" id="CHEBI:15377"/>
        <dbReference type="ChEBI" id="CHEBI:29950"/>
        <dbReference type="ChEBI" id="CHEBI:30879"/>
        <dbReference type="ChEBI" id="CHEBI:35924"/>
        <dbReference type="ChEBI" id="CHEBI:50058"/>
        <dbReference type="EC" id="1.11.1.24"/>
    </reaction>
</comment>
<dbReference type="SUPFAM" id="SSF52833">
    <property type="entry name" value="Thioredoxin-like"/>
    <property type="match status" value="1"/>
</dbReference>
<dbReference type="GO" id="GO:0034599">
    <property type="term" value="P:cellular response to oxidative stress"/>
    <property type="evidence" value="ECO:0007669"/>
    <property type="project" value="TreeGrafter"/>
</dbReference>
<comment type="caution">
    <text evidence="13">The sequence shown here is derived from an EMBL/GenBank/DDBJ whole genome shotgun (WGS) entry which is preliminary data.</text>
</comment>
<evidence type="ECO:0000256" key="8">
    <source>
        <dbReference type="ARBA" id="ARBA00032824"/>
    </source>
</evidence>
<evidence type="ECO:0000256" key="1">
    <source>
        <dbReference type="ARBA" id="ARBA00003330"/>
    </source>
</evidence>
<keyword evidence="6" id="KW-1015">Disulfide bond</keyword>
<evidence type="ECO:0000256" key="3">
    <source>
        <dbReference type="ARBA" id="ARBA00022559"/>
    </source>
</evidence>
<dbReference type="Gene3D" id="3.40.30.10">
    <property type="entry name" value="Glutaredoxin"/>
    <property type="match status" value="1"/>
</dbReference>
<proteinExistence type="inferred from homology"/>
<organism evidence="13 14">
    <name type="scientific">Duganella callida</name>
    <dbReference type="NCBI Taxonomy" id="2561932"/>
    <lineage>
        <taxon>Bacteria</taxon>
        <taxon>Pseudomonadati</taxon>
        <taxon>Pseudomonadota</taxon>
        <taxon>Betaproteobacteria</taxon>
        <taxon>Burkholderiales</taxon>
        <taxon>Oxalobacteraceae</taxon>
        <taxon>Telluria group</taxon>
        <taxon>Duganella</taxon>
    </lineage>
</organism>
<protein>
    <recommendedName>
        <fullName evidence="2">thioredoxin-dependent peroxiredoxin</fullName>
        <ecNumber evidence="2">1.11.1.24</ecNumber>
    </recommendedName>
    <alternativeName>
        <fullName evidence="8">Thioredoxin peroxidase</fullName>
    </alternativeName>
    <alternativeName>
        <fullName evidence="10">Thioredoxin-dependent peroxiredoxin Bcp</fullName>
    </alternativeName>
</protein>
<evidence type="ECO:0000256" key="9">
    <source>
        <dbReference type="ARBA" id="ARBA00038489"/>
    </source>
</evidence>
<dbReference type="InterPro" id="IPR050924">
    <property type="entry name" value="Peroxiredoxin_BCP/PrxQ"/>
</dbReference>
<dbReference type="PROSITE" id="PS51352">
    <property type="entry name" value="THIOREDOXIN_2"/>
    <property type="match status" value="1"/>
</dbReference>
<dbReference type="EC" id="1.11.1.24" evidence="2"/>